<accession>A0A7T5UH20</accession>
<name>A0A7T5UH20_9BACT</name>
<gene>
    <name evidence="1" type="ORF">HYS17_03470</name>
</gene>
<proteinExistence type="predicted"/>
<organism evidence="1 2">
    <name type="scientific">Micavibrio aeruginosavorus</name>
    <dbReference type="NCBI Taxonomy" id="349221"/>
    <lineage>
        <taxon>Bacteria</taxon>
        <taxon>Pseudomonadati</taxon>
        <taxon>Bdellovibrionota</taxon>
        <taxon>Bdellovibrionia</taxon>
        <taxon>Bdellovibrionales</taxon>
        <taxon>Pseudobdellovibrionaceae</taxon>
        <taxon>Micavibrio</taxon>
    </lineage>
</organism>
<evidence type="ECO:0000313" key="1">
    <source>
        <dbReference type="EMBL" id="QQG36844.1"/>
    </source>
</evidence>
<dbReference type="EMBL" id="CP066681">
    <property type="protein sequence ID" value="QQG36844.1"/>
    <property type="molecule type" value="Genomic_DNA"/>
</dbReference>
<reference evidence="1 2" key="1">
    <citation type="submission" date="2020-07" db="EMBL/GenBank/DDBJ databases">
        <title>Huge and variable diversity of episymbiotic CPR bacteria and DPANN archaea in groundwater ecosystems.</title>
        <authorList>
            <person name="He C.Y."/>
            <person name="Keren R."/>
            <person name="Whittaker M."/>
            <person name="Farag I.F."/>
            <person name="Doudna J."/>
            <person name="Cate J.H.D."/>
            <person name="Banfield J.F."/>
        </authorList>
    </citation>
    <scope>NUCLEOTIDE SEQUENCE [LARGE SCALE GENOMIC DNA]</scope>
    <source>
        <strain evidence="1">NC_groundwater_70_Ag_B-0.1um_54_66</strain>
    </source>
</reference>
<protein>
    <submittedName>
        <fullName evidence="1">Uncharacterized protein</fullName>
    </submittedName>
</protein>
<sequence>MASHDFSQNSLHQKVIEVVVKAFADKDVEARELNALYHAILHGHCVKQVFENGLYLYQSKEQGKQSEKYFQFVDSIPVPVASNPMVALNEVDQNFIQISLSQNPDDELWCAHCDLGNGAYFGTAYHADRDQALSRAIMIAVISALAEYLEKEND</sequence>
<dbReference type="AlphaFoldDB" id="A0A7T5UH20"/>
<evidence type="ECO:0000313" key="2">
    <source>
        <dbReference type="Proteomes" id="UP000595362"/>
    </source>
</evidence>
<dbReference type="Proteomes" id="UP000595362">
    <property type="component" value="Chromosome"/>
</dbReference>